<feature type="transmembrane region" description="Helical" evidence="1">
    <location>
        <begin position="6"/>
        <end position="28"/>
    </location>
</feature>
<keyword evidence="3" id="KW-1185">Reference proteome</keyword>
<proteinExistence type="predicted"/>
<name>A0A2T4AGT2_TRIHA</name>
<keyword evidence="1" id="KW-0472">Membrane</keyword>
<evidence type="ECO:0000256" key="1">
    <source>
        <dbReference type="SAM" id="Phobius"/>
    </source>
</evidence>
<keyword evidence="1" id="KW-1133">Transmembrane helix</keyword>
<dbReference type="RefSeq" id="XP_024775971.1">
    <property type="nucleotide sequence ID" value="XM_024914649.1"/>
</dbReference>
<protein>
    <submittedName>
        <fullName evidence="2">Uncharacterized protein</fullName>
    </submittedName>
</protein>
<dbReference type="GeneID" id="36623215"/>
<keyword evidence="1" id="KW-0812">Transmembrane</keyword>
<dbReference type="AlphaFoldDB" id="A0A2T4AGT2"/>
<organism evidence="2 3">
    <name type="scientific">Trichoderma harzianum CBS 226.95</name>
    <dbReference type="NCBI Taxonomy" id="983964"/>
    <lineage>
        <taxon>Eukaryota</taxon>
        <taxon>Fungi</taxon>
        <taxon>Dikarya</taxon>
        <taxon>Ascomycota</taxon>
        <taxon>Pezizomycotina</taxon>
        <taxon>Sordariomycetes</taxon>
        <taxon>Hypocreomycetidae</taxon>
        <taxon>Hypocreales</taxon>
        <taxon>Hypocreaceae</taxon>
        <taxon>Trichoderma</taxon>
    </lineage>
</organism>
<gene>
    <name evidence="2" type="ORF">M431DRAFT_372233</name>
</gene>
<dbReference type="Proteomes" id="UP000241690">
    <property type="component" value="Unassembled WGS sequence"/>
</dbReference>
<evidence type="ECO:0000313" key="3">
    <source>
        <dbReference type="Proteomes" id="UP000241690"/>
    </source>
</evidence>
<dbReference type="EMBL" id="KZ679678">
    <property type="protein sequence ID" value="PTB56294.1"/>
    <property type="molecule type" value="Genomic_DNA"/>
</dbReference>
<sequence length="134" mass="14369">MRSEPVILSRISGGFFGVVLFPSCIFSIKRTLVVYARPCSFLSPPGFVGRICKCAVSVSAVDGPILATDAILNLASSYSMVARPGDVRALVNIATEKYLRSSFPVVVEMAEKSWRQEPPGGCCKMPPPSIVTIS</sequence>
<reference evidence="2 3" key="1">
    <citation type="submission" date="2016-07" db="EMBL/GenBank/DDBJ databases">
        <title>Multiple horizontal gene transfer events from other fungi enriched the ability of initially mycotrophic Trichoderma (Ascomycota) to feed on dead plant biomass.</title>
        <authorList>
            <consortium name="DOE Joint Genome Institute"/>
            <person name="Aerts A."/>
            <person name="Atanasova L."/>
            <person name="Chenthamara K."/>
            <person name="Zhang J."/>
            <person name="Grujic M."/>
            <person name="Henrissat B."/>
            <person name="Kuo A."/>
            <person name="Salamov A."/>
            <person name="Lipzen A."/>
            <person name="Labutti K."/>
            <person name="Barry K."/>
            <person name="Miao Y."/>
            <person name="Rahimi M.J."/>
            <person name="Shen Q."/>
            <person name="Grigoriev I.V."/>
            <person name="Kubicek C.P."/>
            <person name="Druzhinina I.S."/>
        </authorList>
    </citation>
    <scope>NUCLEOTIDE SEQUENCE [LARGE SCALE GENOMIC DNA]</scope>
    <source>
        <strain evidence="2 3">CBS 226.95</strain>
    </source>
</reference>
<accession>A0A2T4AGT2</accession>
<evidence type="ECO:0000313" key="2">
    <source>
        <dbReference type="EMBL" id="PTB56294.1"/>
    </source>
</evidence>